<comment type="caution">
    <text evidence="1">The sequence shown here is derived from an EMBL/GenBank/DDBJ whole genome shotgun (WGS) entry which is preliminary data.</text>
</comment>
<name>A0A7C3WJC3_9BACT</name>
<gene>
    <name evidence="1" type="ORF">ENR59_02370</name>
</gene>
<dbReference type="InterPro" id="IPR009752">
    <property type="entry name" value="Phage_Mu_GpJ"/>
</dbReference>
<accession>A0A7C3WJC3</accession>
<evidence type="ECO:0000313" key="1">
    <source>
        <dbReference type="EMBL" id="HGG91782.1"/>
    </source>
</evidence>
<dbReference type="EMBL" id="DSRP01000164">
    <property type="protein sequence ID" value="HGG91782.1"/>
    <property type="molecule type" value="Genomic_DNA"/>
</dbReference>
<proteinExistence type="predicted"/>
<protein>
    <submittedName>
        <fullName evidence="1">DUF1320 domain-containing protein</fullName>
    </submittedName>
</protein>
<dbReference type="Pfam" id="PF07030">
    <property type="entry name" value="Phage_Mu_Gp36"/>
    <property type="match status" value="1"/>
</dbReference>
<dbReference type="AlphaFoldDB" id="A0A7C3WJC3"/>
<reference evidence="1" key="1">
    <citation type="journal article" date="2020" name="mSystems">
        <title>Genome- and Community-Level Interaction Insights into Carbon Utilization and Element Cycling Functions of Hydrothermarchaeota in Hydrothermal Sediment.</title>
        <authorList>
            <person name="Zhou Z."/>
            <person name="Liu Y."/>
            <person name="Xu W."/>
            <person name="Pan J."/>
            <person name="Luo Z.H."/>
            <person name="Li M."/>
        </authorList>
    </citation>
    <scope>NUCLEOTIDE SEQUENCE [LARGE SCALE GENOMIC DNA]</scope>
    <source>
        <strain evidence="1">SpSt-413</strain>
    </source>
</reference>
<sequence>MVDKVLIDAVCQIARYRLTGGPANETDPIQARYSEAVAWLRRISKGEANLPGMADPAETAGNVLFSTGRRVFKRPVPEEAE</sequence>
<organism evidence="1">
    <name type="scientific">Fundidesulfovibrio putealis</name>
    <dbReference type="NCBI Taxonomy" id="270496"/>
    <lineage>
        <taxon>Bacteria</taxon>
        <taxon>Pseudomonadati</taxon>
        <taxon>Thermodesulfobacteriota</taxon>
        <taxon>Desulfovibrionia</taxon>
        <taxon>Desulfovibrionales</taxon>
        <taxon>Desulfovibrionaceae</taxon>
        <taxon>Fundidesulfovibrio</taxon>
    </lineage>
</organism>